<dbReference type="Gene3D" id="3.40.630.30">
    <property type="match status" value="1"/>
</dbReference>
<dbReference type="EMBL" id="AZHD01000001">
    <property type="protein sequence ID" value="OAA68083.1"/>
    <property type="molecule type" value="Genomic_DNA"/>
</dbReference>
<organism evidence="1 2">
    <name type="scientific">Niveomyces insectorum RCEF 264</name>
    <dbReference type="NCBI Taxonomy" id="1081102"/>
    <lineage>
        <taxon>Eukaryota</taxon>
        <taxon>Fungi</taxon>
        <taxon>Dikarya</taxon>
        <taxon>Ascomycota</taxon>
        <taxon>Pezizomycotina</taxon>
        <taxon>Sordariomycetes</taxon>
        <taxon>Hypocreomycetidae</taxon>
        <taxon>Hypocreales</taxon>
        <taxon>Cordycipitaceae</taxon>
        <taxon>Niveomyces</taxon>
    </lineage>
</organism>
<comment type="caution">
    <text evidence="1">The sequence shown here is derived from an EMBL/GenBank/DDBJ whole genome shotgun (WGS) entry which is preliminary data.</text>
</comment>
<dbReference type="Proteomes" id="UP000076874">
    <property type="component" value="Unassembled WGS sequence"/>
</dbReference>
<evidence type="ECO:0000313" key="2">
    <source>
        <dbReference type="Proteomes" id="UP000076874"/>
    </source>
</evidence>
<name>A0A167ZZZ6_9HYPO</name>
<proteinExistence type="predicted"/>
<keyword evidence="2" id="KW-1185">Reference proteome</keyword>
<gene>
    <name evidence="1" type="ORF">SPI_00278</name>
</gene>
<sequence length="260" mass="27759">MAATQLFQAFYSREVSDDMLAEAARLFSEHYGVWGEGGFGKPGRRVRMSATRLRDQVLPAGVDGTLVTATLDGVYAGHVFGCRWTAACGSDDGTGPLRVCWVTQLVVHRDYRERGLATYMLRVLRGQCGSGSGDVDGATSAVDVFGILSSQPAACLALARAVGGPGDLAPRFPSYVRFTRDAAKAVLAASPVPYVRSAKIIGGAVAPVTADTKFFVDHAEPRAALARFQAQRGHPFPLGDHLPAGHEFLLLVPLKKKDQE</sequence>
<dbReference type="SUPFAM" id="SSF55729">
    <property type="entry name" value="Acyl-CoA N-acyltransferases (Nat)"/>
    <property type="match status" value="1"/>
</dbReference>
<accession>A0A167ZZZ6</accession>
<dbReference type="InterPro" id="IPR016181">
    <property type="entry name" value="Acyl_CoA_acyltransferase"/>
</dbReference>
<dbReference type="GO" id="GO:0016746">
    <property type="term" value="F:acyltransferase activity"/>
    <property type="evidence" value="ECO:0007669"/>
    <property type="project" value="UniProtKB-KW"/>
</dbReference>
<dbReference type="AlphaFoldDB" id="A0A167ZZZ6"/>
<dbReference type="OrthoDB" id="2019666at2759"/>
<protein>
    <submittedName>
        <fullName evidence="1">Acyl-CoA N-acyltransferase</fullName>
    </submittedName>
</protein>
<keyword evidence="1" id="KW-0012">Acyltransferase</keyword>
<dbReference type="STRING" id="1081102.A0A167ZZZ6"/>
<reference evidence="1 2" key="1">
    <citation type="journal article" date="2016" name="Genome Biol. Evol.">
        <title>Divergent and convergent evolution of fungal pathogenicity.</title>
        <authorList>
            <person name="Shang Y."/>
            <person name="Xiao G."/>
            <person name="Zheng P."/>
            <person name="Cen K."/>
            <person name="Zhan S."/>
            <person name="Wang C."/>
        </authorList>
    </citation>
    <scope>NUCLEOTIDE SEQUENCE [LARGE SCALE GENOMIC DNA]</scope>
    <source>
        <strain evidence="1 2">RCEF 264</strain>
    </source>
</reference>
<keyword evidence="1" id="KW-0808">Transferase</keyword>
<evidence type="ECO:0000313" key="1">
    <source>
        <dbReference type="EMBL" id="OAA68083.1"/>
    </source>
</evidence>